<protein>
    <submittedName>
        <fullName evidence="3">Uncharacterized protein</fullName>
    </submittedName>
</protein>
<dbReference type="Gramene" id="CMM074CT">
    <property type="protein sequence ID" value="CMM074CT"/>
    <property type="gene ID" value="CMM074C"/>
</dbReference>
<dbReference type="AlphaFoldDB" id="M1UT81"/>
<dbReference type="HOGENOM" id="CLU_530379_0_0_1"/>
<dbReference type="KEGG" id="cme:CYME_CMM074C"/>
<reference evidence="3 4" key="2">
    <citation type="journal article" date="2007" name="BMC Biol.">
        <title>A 100%-complete sequence reveals unusually simple genomic features in the hot-spring red alga Cyanidioschyzon merolae.</title>
        <authorList>
            <person name="Nozaki H."/>
            <person name="Takano H."/>
            <person name="Misumi O."/>
            <person name="Terasawa K."/>
            <person name="Matsuzaki M."/>
            <person name="Maruyama S."/>
            <person name="Nishida K."/>
            <person name="Yagisawa F."/>
            <person name="Yoshida Y."/>
            <person name="Fujiwara T."/>
            <person name="Takio S."/>
            <person name="Tamura K."/>
            <person name="Chung S.J."/>
            <person name="Nakamura S."/>
            <person name="Kuroiwa H."/>
            <person name="Tanaka K."/>
            <person name="Sato N."/>
            <person name="Kuroiwa T."/>
        </authorList>
    </citation>
    <scope>NUCLEOTIDE SEQUENCE [LARGE SCALE GENOMIC DNA]</scope>
    <source>
        <strain evidence="3 4">10D</strain>
    </source>
</reference>
<organism evidence="3 4">
    <name type="scientific">Cyanidioschyzon merolae (strain NIES-3377 / 10D)</name>
    <name type="common">Unicellular red alga</name>
    <dbReference type="NCBI Taxonomy" id="280699"/>
    <lineage>
        <taxon>Eukaryota</taxon>
        <taxon>Rhodophyta</taxon>
        <taxon>Bangiophyceae</taxon>
        <taxon>Cyanidiales</taxon>
        <taxon>Cyanidiaceae</taxon>
        <taxon>Cyanidioschyzon</taxon>
    </lineage>
</organism>
<evidence type="ECO:0000256" key="2">
    <source>
        <dbReference type="SAM" id="MobiDB-lite"/>
    </source>
</evidence>
<dbReference type="OrthoDB" id="10495681at2759"/>
<keyword evidence="1" id="KW-0175">Coiled coil</keyword>
<proteinExistence type="predicted"/>
<feature type="region of interest" description="Disordered" evidence="2">
    <location>
        <begin position="14"/>
        <end position="46"/>
    </location>
</feature>
<reference evidence="3 4" key="1">
    <citation type="journal article" date="2004" name="Nature">
        <title>Genome sequence of the ultrasmall unicellular red alga Cyanidioschyzon merolae 10D.</title>
        <authorList>
            <person name="Matsuzaki M."/>
            <person name="Misumi O."/>
            <person name="Shin-i T."/>
            <person name="Maruyama S."/>
            <person name="Takahara M."/>
            <person name="Miyagishima S."/>
            <person name="Mori T."/>
            <person name="Nishida K."/>
            <person name="Yagisawa F."/>
            <person name="Nishida K."/>
            <person name="Yoshida Y."/>
            <person name="Nishimura Y."/>
            <person name="Nakao S."/>
            <person name="Kobayashi T."/>
            <person name="Momoyama Y."/>
            <person name="Higashiyama T."/>
            <person name="Minoda A."/>
            <person name="Sano M."/>
            <person name="Nomoto H."/>
            <person name="Oishi K."/>
            <person name="Hayashi H."/>
            <person name="Ohta F."/>
            <person name="Nishizaka S."/>
            <person name="Haga S."/>
            <person name="Miura S."/>
            <person name="Morishita T."/>
            <person name="Kabeya Y."/>
            <person name="Terasawa K."/>
            <person name="Suzuki Y."/>
            <person name="Ishii Y."/>
            <person name="Asakawa S."/>
            <person name="Takano H."/>
            <person name="Ohta N."/>
            <person name="Kuroiwa H."/>
            <person name="Tanaka K."/>
            <person name="Shimizu N."/>
            <person name="Sugano S."/>
            <person name="Sato N."/>
            <person name="Nozaki H."/>
            <person name="Ogasawara N."/>
            <person name="Kohara Y."/>
            <person name="Kuroiwa T."/>
        </authorList>
    </citation>
    <scope>NUCLEOTIDE SEQUENCE [LARGE SCALE GENOMIC DNA]</scope>
    <source>
        <strain evidence="3 4">10D</strain>
    </source>
</reference>
<keyword evidence="4" id="KW-1185">Reference proteome</keyword>
<evidence type="ECO:0000256" key="1">
    <source>
        <dbReference type="SAM" id="Coils"/>
    </source>
</evidence>
<feature type="region of interest" description="Disordered" evidence="2">
    <location>
        <begin position="242"/>
        <end position="261"/>
    </location>
</feature>
<sequence length="514" mass="57883">MDATAHIGSAFDLRGNIGEESPLSVENEAPPNAFQGTRGSDTENDSRLSLGALSSYAPLLVEVACQLSKLRDRLNDLEHQSRKSSCVQDQLGALANQVAVLEERLRQHVLAREHWCAAESVPERKSLLESEDASDAVDKLAEEFRDQFLDIRAFELRLTQAVNARFLELYRWTESQLTRLEERLASIDVDGSLKREMATHAEQIGQKLEHLESGMRSCISREEWSRERDALEKHLRHDLGECANRNASSKPSAPTEQGTTSTSVALDAMRSVMHLQSTVEGNARAVEDALTAVRTSCQALNQRLQRIEHQLTTDEFVGGAGMRQVAPPPDWNQIQQTVRKLESQLQKLSSRLPDPEEIHTAVTQTKELTGRNDQLERRVERLHVQMESERNQRSELEHKVTRLEDFTSTLQSLPAELTSLTKSMTQGDEVLQEWVRGQLQRLDARLHEHESSLHELRAETAHLYEQYAEVAALILLMTPADNRATVERRIRQLLPGLGALKLPASRAGTSEDTR</sequence>
<dbReference type="RefSeq" id="XP_005536992.1">
    <property type="nucleotide sequence ID" value="XM_005536935.1"/>
</dbReference>
<evidence type="ECO:0000313" key="4">
    <source>
        <dbReference type="Proteomes" id="UP000007014"/>
    </source>
</evidence>
<dbReference type="GeneID" id="16995096"/>
<gene>
    <name evidence="3" type="ORF">CYME_CMM074C</name>
</gene>
<feature type="coiled-coil region" evidence="1">
    <location>
        <begin position="290"/>
        <end position="406"/>
    </location>
</feature>
<evidence type="ECO:0000313" key="3">
    <source>
        <dbReference type="EMBL" id="BAM80956.1"/>
    </source>
</evidence>
<dbReference type="Proteomes" id="UP000007014">
    <property type="component" value="Chromosome 13"/>
</dbReference>
<feature type="compositionally biased region" description="Polar residues" evidence="2">
    <location>
        <begin position="245"/>
        <end position="261"/>
    </location>
</feature>
<accession>M1UT81</accession>
<dbReference type="EMBL" id="AP006495">
    <property type="protein sequence ID" value="BAM80956.1"/>
    <property type="molecule type" value="Genomic_DNA"/>
</dbReference>
<name>M1UT81_CYAM1</name>